<dbReference type="AlphaFoldDB" id="A0A139A6W2"/>
<name>A0A139A6W2_GONPJ</name>
<evidence type="ECO:0000313" key="2">
    <source>
        <dbReference type="EMBL" id="KXS12570.1"/>
    </source>
</evidence>
<feature type="region of interest" description="Disordered" evidence="1">
    <location>
        <begin position="11"/>
        <end position="44"/>
    </location>
</feature>
<evidence type="ECO:0000256" key="1">
    <source>
        <dbReference type="SAM" id="MobiDB-lite"/>
    </source>
</evidence>
<proteinExistence type="predicted"/>
<reference evidence="2 3" key="1">
    <citation type="journal article" date="2015" name="Genome Biol. Evol.">
        <title>Phylogenomic analyses indicate that early fungi evolved digesting cell walls of algal ancestors of land plants.</title>
        <authorList>
            <person name="Chang Y."/>
            <person name="Wang S."/>
            <person name="Sekimoto S."/>
            <person name="Aerts A.L."/>
            <person name="Choi C."/>
            <person name="Clum A."/>
            <person name="LaButti K.M."/>
            <person name="Lindquist E.A."/>
            <person name="Yee Ngan C."/>
            <person name="Ohm R.A."/>
            <person name="Salamov A.A."/>
            <person name="Grigoriev I.V."/>
            <person name="Spatafora J.W."/>
            <person name="Berbee M.L."/>
        </authorList>
    </citation>
    <scope>NUCLEOTIDE SEQUENCE [LARGE SCALE GENOMIC DNA]</scope>
    <source>
        <strain evidence="2 3">JEL478</strain>
    </source>
</reference>
<accession>A0A139A6W2</accession>
<dbReference type="EMBL" id="KQ965787">
    <property type="protein sequence ID" value="KXS12570.1"/>
    <property type="molecule type" value="Genomic_DNA"/>
</dbReference>
<evidence type="ECO:0000313" key="3">
    <source>
        <dbReference type="Proteomes" id="UP000070544"/>
    </source>
</evidence>
<organism evidence="2 3">
    <name type="scientific">Gonapodya prolifera (strain JEL478)</name>
    <name type="common">Monoblepharis prolifera</name>
    <dbReference type="NCBI Taxonomy" id="1344416"/>
    <lineage>
        <taxon>Eukaryota</taxon>
        <taxon>Fungi</taxon>
        <taxon>Fungi incertae sedis</taxon>
        <taxon>Chytridiomycota</taxon>
        <taxon>Chytridiomycota incertae sedis</taxon>
        <taxon>Monoblepharidomycetes</taxon>
        <taxon>Monoblepharidales</taxon>
        <taxon>Gonapodyaceae</taxon>
        <taxon>Gonapodya</taxon>
    </lineage>
</organism>
<keyword evidence="3" id="KW-1185">Reference proteome</keyword>
<protein>
    <submittedName>
        <fullName evidence="2">Uncharacterized protein</fullName>
    </submittedName>
</protein>
<sequence length="71" mass="7490">MLCDLNDFFGLNEGKGKAPASKGLTAAGGQPRGKSSRVPGGKTISALRHRAKPTRTVSIGWDRINGLVKEL</sequence>
<dbReference type="Proteomes" id="UP000070544">
    <property type="component" value="Unassembled WGS sequence"/>
</dbReference>
<gene>
    <name evidence="2" type="ORF">M427DRAFT_396188</name>
</gene>